<name>A0A9N9FYN9_9GLOM</name>
<keyword evidence="1" id="KW-0732">Signal</keyword>
<dbReference type="Proteomes" id="UP000789706">
    <property type="component" value="Unassembled WGS sequence"/>
</dbReference>
<keyword evidence="3" id="KW-1185">Reference proteome</keyword>
<sequence>MIQKTKFAVILVAFSLFFTCFTNASPFELTSRVIGAVGCISFKEHNHEYSDCVVGEIHICELKLDTCKVTGQFNQGFKEGCKYEYQVEGCDKKEIPCGMICAPGTLAFEFYVKAKLHEYFGRHVKIYENGKCIAEACIDKV</sequence>
<proteinExistence type="predicted"/>
<evidence type="ECO:0000313" key="2">
    <source>
        <dbReference type="EMBL" id="CAG8565229.1"/>
    </source>
</evidence>
<dbReference type="OrthoDB" id="2459923at2759"/>
<feature type="signal peptide" evidence="1">
    <location>
        <begin position="1"/>
        <end position="24"/>
    </location>
</feature>
<comment type="caution">
    <text evidence="2">The sequence shown here is derived from an EMBL/GenBank/DDBJ whole genome shotgun (WGS) entry which is preliminary data.</text>
</comment>
<feature type="chain" id="PRO_5040259933" evidence="1">
    <location>
        <begin position="25"/>
        <end position="141"/>
    </location>
</feature>
<gene>
    <name evidence="2" type="ORF">DEBURN_LOCUS7791</name>
</gene>
<protein>
    <submittedName>
        <fullName evidence="2">8468_t:CDS:1</fullName>
    </submittedName>
</protein>
<accession>A0A9N9FYN9</accession>
<evidence type="ECO:0000256" key="1">
    <source>
        <dbReference type="SAM" id="SignalP"/>
    </source>
</evidence>
<dbReference type="EMBL" id="CAJVPK010001010">
    <property type="protein sequence ID" value="CAG8565229.1"/>
    <property type="molecule type" value="Genomic_DNA"/>
</dbReference>
<evidence type="ECO:0000313" key="3">
    <source>
        <dbReference type="Proteomes" id="UP000789706"/>
    </source>
</evidence>
<dbReference type="AlphaFoldDB" id="A0A9N9FYN9"/>
<organism evidence="2 3">
    <name type="scientific">Diversispora eburnea</name>
    <dbReference type="NCBI Taxonomy" id="1213867"/>
    <lineage>
        <taxon>Eukaryota</taxon>
        <taxon>Fungi</taxon>
        <taxon>Fungi incertae sedis</taxon>
        <taxon>Mucoromycota</taxon>
        <taxon>Glomeromycotina</taxon>
        <taxon>Glomeromycetes</taxon>
        <taxon>Diversisporales</taxon>
        <taxon>Diversisporaceae</taxon>
        <taxon>Diversispora</taxon>
    </lineage>
</organism>
<reference evidence="2" key="1">
    <citation type="submission" date="2021-06" db="EMBL/GenBank/DDBJ databases">
        <authorList>
            <person name="Kallberg Y."/>
            <person name="Tangrot J."/>
            <person name="Rosling A."/>
        </authorList>
    </citation>
    <scope>NUCLEOTIDE SEQUENCE</scope>
    <source>
        <strain evidence="2">AZ414A</strain>
    </source>
</reference>